<proteinExistence type="predicted"/>
<feature type="transmembrane region" description="Helical" evidence="1">
    <location>
        <begin position="54"/>
        <end position="73"/>
    </location>
</feature>
<protein>
    <submittedName>
        <fullName evidence="2">Uncharacterized protein</fullName>
    </submittedName>
</protein>
<evidence type="ECO:0000256" key="1">
    <source>
        <dbReference type="SAM" id="Phobius"/>
    </source>
</evidence>
<keyword evidence="1" id="KW-0812">Transmembrane</keyword>
<dbReference type="RefSeq" id="WP_211546822.1">
    <property type="nucleotide sequence ID" value="NZ_JAGTUF010000003.1"/>
</dbReference>
<reference evidence="2 3" key="1">
    <citation type="submission" date="2021-04" db="EMBL/GenBank/DDBJ databases">
        <title>Magnetospirillum sulfuroxidans sp. nov., a facultative chemolithoautotrophic sulfur-oxidizing alphaproteobacterium isolated from freshwater sediment and proposals for Paramagetospirillum gen. nov., and Magnetospirillaceae fam. nov.</title>
        <authorList>
            <person name="Koziaeva V."/>
            <person name="Geelhoed J.S."/>
            <person name="Sorokin D.Y."/>
            <person name="Grouzdev D.S."/>
        </authorList>
    </citation>
    <scope>NUCLEOTIDE SEQUENCE [LARGE SCALE GENOMIC DNA]</scope>
    <source>
        <strain evidence="2 3">J10</strain>
    </source>
</reference>
<dbReference type="Proteomes" id="UP000680714">
    <property type="component" value="Unassembled WGS sequence"/>
</dbReference>
<dbReference type="EMBL" id="JAGTUF010000003">
    <property type="protein sequence ID" value="MBR9971252.1"/>
    <property type="molecule type" value="Genomic_DNA"/>
</dbReference>
<comment type="caution">
    <text evidence="2">The sequence shown here is derived from an EMBL/GenBank/DDBJ whole genome shotgun (WGS) entry which is preliminary data.</text>
</comment>
<accession>A0ABS5I9Z3</accession>
<keyword evidence="1" id="KW-1133">Transmembrane helix</keyword>
<evidence type="ECO:0000313" key="2">
    <source>
        <dbReference type="EMBL" id="MBR9971252.1"/>
    </source>
</evidence>
<sequence length="326" mass="37227">MSENGIKEVAEIHKIFATGASKNIHTALAGFMSTIPPIALVIITWIVKDKISEITIDLILLTIILYMFALLAMQRQSKEKEPTEYDAIHAKTFTNIENSIKEMKSDIESSITNFNKDINHLSEIVLNASAHLSFSKLLEHPYTAEEFPKFWSRIIASSMSSIRAINGICAERLMGNGALEETLKIFAAHNIQLKPFESSVSMERIFIVKDKEDCLTFREAFKLHLKYGVQFHILFANESIELVKKQLSWPLQETFMICDDSIIATFRLNEAGHVQDIWPRTDKNAWNELDHRYKAIKNAAIQYHAIPNKIPELRDIFSNAWDSDAQ</sequence>
<feature type="transmembrane region" description="Helical" evidence="1">
    <location>
        <begin position="24"/>
        <end position="47"/>
    </location>
</feature>
<gene>
    <name evidence="2" type="ORF">KEC16_05960</name>
</gene>
<evidence type="ECO:0000313" key="3">
    <source>
        <dbReference type="Proteomes" id="UP000680714"/>
    </source>
</evidence>
<name>A0ABS5I9Z3_9PROT</name>
<keyword evidence="3" id="KW-1185">Reference proteome</keyword>
<organism evidence="2 3">
    <name type="scientific">Magnetospirillum sulfuroxidans</name>
    <dbReference type="NCBI Taxonomy" id="611300"/>
    <lineage>
        <taxon>Bacteria</taxon>
        <taxon>Pseudomonadati</taxon>
        <taxon>Pseudomonadota</taxon>
        <taxon>Alphaproteobacteria</taxon>
        <taxon>Rhodospirillales</taxon>
        <taxon>Rhodospirillaceae</taxon>
        <taxon>Magnetospirillum</taxon>
    </lineage>
</organism>
<keyword evidence="1" id="KW-0472">Membrane</keyword>